<evidence type="ECO:0000259" key="3">
    <source>
        <dbReference type="Pfam" id="PF25231"/>
    </source>
</evidence>
<dbReference type="InterPro" id="IPR057169">
    <property type="entry name" value="DUF7847"/>
</dbReference>
<evidence type="ECO:0000256" key="1">
    <source>
        <dbReference type="SAM" id="MobiDB-lite"/>
    </source>
</evidence>
<feature type="transmembrane region" description="Helical" evidence="2">
    <location>
        <begin position="206"/>
        <end position="228"/>
    </location>
</feature>
<reference evidence="4 5" key="1">
    <citation type="journal article" date="2019" name="Int. J. Syst. Evol. Microbiol.">
        <title>The Global Catalogue of Microorganisms (GCM) 10K type strain sequencing project: providing services to taxonomists for standard genome sequencing and annotation.</title>
        <authorList>
            <consortium name="The Broad Institute Genomics Platform"/>
            <consortium name="The Broad Institute Genome Sequencing Center for Infectious Disease"/>
            <person name="Wu L."/>
            <person name="Ma J."/>
        </authorList>
    </citation>
    <scope>NUCLEOTIDE SEQUENCE [LARGE SCALE GENOMIC DNA]</scope>
    <source>
        <strain evidence="4 5">JCM 19585</strain>
    </source>
</reference>
<name>A0A830EV47_9EURY</name>
<feature type="region of interest" description="Disordered" evidence="1">
    <location>
        <begin position="242"/>
        <end position="264"/>
    </location>
</feature>
<keyword evidence="2" id="KW-1133">Transmembrane helix</keyword>
<proteinExistence type="predicted"/>
<keyword evidence="2" id="KW-0812">Transmembrane</keyword>
<protein>
    <recommendedName>
        <fullName evidence="3">DUF7847 domain-containing protein</fullName>
    </recommendedName>
</protein>
<keyword evidence="2" id="KW-0472">Membrane</keyword>
<dbReference type="Proteomes" id="UP000628840">
    <property type="component" value="Unassembled WGS sequence"/>
</dbReference>
<feature type="transmembrane region" description="Helical" evidence="2">
    <location>
        <begin position="137"/>
        <end position="159"/>
    </location>
</feature>
<keyword evidence="5" id="KW-1185">Reference proteome</keyword>
<feature type="domain" description="DUF7847" evidence="3">
    <location>
        <begin position="3"/>
        <end position="237"/>
    </location>
</feature>
<feature type="transmembrane region" description="Helical" evidence="2">
    <location>
        <begin position="67"/>
        <end position="92"/>
    </location>
</feature>
<dbReference type="OrthoDB" id="268664at2157"/>
<dbReference type="AlphaFoldDB" id="A0A830EV47"/>
<dbReference type="RefSeq" id="WP_188882457.1">
    <property type="nucleotide sequence ID" value="NZ_BMPF01000002.1"/>
</dbReference>
<feature type="transmembrane region" description="Helical" evidence="2">
    <location>
        <begin position="112"/>
        <end position="131"/>
    </location>
</feature>
<comment type="caution">
    <text evidence="4">The sequence shown here is derived from an EMBL/GenBank/DDBJ whole genome shotgun (WGS) entry which is preliminary data.</text>
</comment>
<organism evidence="4 5">
    <name type="scientific">Halarchaeum grantii</name>
    <dbReference type="NCBI Taxonomy" id="1193105"/>
    <lineage>
        <taxon>Archaea</taxon>
        <taxon>Methanobacteriati</taxon>
        <taxon>Methanobacteriota</taxon>
        <taxon>Stenosarchaea group</taxon>
        <taxon>Halobacteria</taxon>
        <taxon>Halobacteriales</taxon>
        <taxon>Halobacteriaceae</taxon>
    </lineage>
</organism>
<evidence type="ECO:0000313" key="4">
    <source>
        <dbReference type="EMBL" id="GGL33530.1"/>
    </source>
</evidence>
<sequence length="264" mass="27769">MSLKIGQALEDGIQRSTTRVALPFVVLAFVFQALASVSASTYVARLLQGRDLPQGMSVADLTSGPVLPIGLGGVALLYVLLAVGFFFVYIALFRAFVDDVDALTADLFTRRALGAFVHYVLFGVIFFFIALVNVVPVLGQIVFIFLVTALWFAPLRIAAEDDGAVTALKQSWSLTSGNRLRLFGLGFVYVLVAGIANAVAGGIFGLVPYVGFLGTALVSGYFTVLNVATTVAAYEQLTGDDAPVTDGTDDDAGGVTPQPTAVDS</sequence>
<dbReference type="EMBL" id="BMPF01000002">
    <property type="protein sequence ID" value="GGL33530.1"/>
    <property type="molecule type" value="Genomic_DNA"/>
</dbReference>
<accession>A0A830EV47</accession>
<dbReference type="Pfam" id="PF25231">
    <property type="entry name" value="DUF7847"/>
    <property type="match status" value="1"/>
</dbReference>
<feature type="transmembrane region" description="Helical" evidence="2">
    <location>
        <begin position="21"/>
        <end position="47"/>
    </location>
</feature>
<feature type="transmembrane region" description="Helical" evidence="2">
    <location>
        <begin position="180"/>
        <end position="200"/>
    </location>
</feature>
<gene>
    <name evidence="4" type="ORF">GCM10009037_16450</name>
</gene>
<evidence type="ECO:0000313" key="5">
    <source>
        <dbReference type="Proteomes" id="UP000628840"/>
    </source>
</evidence>
<evidence type="ECO:0000256" key="2">
    <source>
        <dbReference type="SAM" id="Phobius"/>
    </source>
</evidence>